<proteinExistence type="predicted"/>
<keyword evidence="2 6" id="KW-0418">Kinase</keyword>
<feature type="transmembrane region" description="Helical" evidence="4">
    <location>
        <begin position="40"/>
        <end position="59"/>
    </location>
</feature>
<comment type="caution">
    <text evidence="6">The sequence shown here is derived from an EMBL/GenBank/DDBJ whole genome shotgun (WGS) entry which is preliminary data.</text>
</comment>
<evidence type="ECO:0000313" key="7">
    <source>
        <dbReference type="Proteomes" id="UP001139207"/>
    </source>
</evidence>
<dbReference type="AlphaFoldDB" id="A0A9X1WJU9"/>
<dbReference type="GO" id="GO:0046983">
    <property type="term" value="F:protein dimerization activity"/>
    <property type="evidence" value="ECO:0007669"/>
    <property type="project" value="InterPro"/>
</dbReference>
<dbReference type="InterPro" id="IPR011712">
    <property type="entry name" value="Sig_transdc_His_kin_sub3_dim/P"/>
</dbReference>
<dbReference type="Pfam" id="PF07730">
    <property type="entry name" value="HisKA_3"/>
    <property type="match status" value="1"/>
</dbReference>
<dbReference type="EMBL" id="JALIEA010000010">
    <property type="protein sequence ID" value="MCJ7857672.1"/>
    <property type="molecule type" value="Genomic_DNA"/>
</dbReference>
<evidence type="ECO:0000256" key="1">
    <source>
        <dbReference type="ARBA" id="ARBA00022679"/>
    </source>
</evidence>
<reference evidence="6" key="1">
    <citation type="submission" date="2022-04" db="EMBL/GenBank/DDBJ databases">
        <title>Corynebacterium kalidii LD5P10.</title>
        <authorList>
            <person name="Sun J.Q."/>
        </authorList>
    </citation>
    <scope>NUCLEOTIDE SEQUENCE</scope>
    <source>
        <strain evidence="6">LD5P10</strain>
    </source>
</reference>
<dbReference type="GO" id="GO:0000155">
    <property type="term" value="F:phosphorelay sensor kinase activity"/>
    <property type="evidence" value="ECO:0007669"/>
    <property type="project" value="InterPro"/>
</dbReference>
<evidence type="ECO:0000256" key="2">
    <source>
        <dbReference type="ARBA" id="ARBA00022777"/>
    </source>
</evidence>
<dbReference type="Proteomes" id="UP001139207">
    <property type="component" value="Unassembled WGS sequence"/>
</dbReference>
<dbReference type="GO" id="GO:0016020">
    <property type="term" value="C:membrane"/>
    <property type="evidence" value="ECO:0007669"/>
    <property type="project" value="InterPro"/>
</dbReference>
<feature type="domain" description="Signal transduction histidine kinase subgroup 3 dimerisation and phosphoacceptor" evidence="5">
    <location>
        <begin position="174"/>
        <end position="240"/>
    </location>
</feature>
<dbReference type="SUPFAM" id="SSF55874">
    <property type="entry name" value="ATPase domain of HSP90 chaperone/DNA topoisomerase II/histidine kinase"/>
    <property type="match status" value="1"/>
</dbReference>
<accession>A0A9X1WJU9</accession>
<protein>
    <submittedName>
        <fullName evidence="6">Sensor histidine kinase</fullName>
    </submittedName>
</protein>
<keyword evidence="1" id="KW-0808">Transferase</keyword>
<dbReference type="Gene3D" id="1.20.5.1930">
    <property type="match status" value="1"/>
</dbReference>
<dbReference type="InterPro" id="IPR036890">
    <property type="entry name" value="HATPase_C_sf"/>
</dbReference>
<dbReference type="Gene3D" id="3.30.565.10">
    <property type="entry name" value="Histidine kinase-like ATPase, C-terminal domain"/>
    <property type="match status" value="1"/>
</dbReference>
<keyword evidence="4" id="KW-1133">Transmembrane helix</keyword>
<organism evidence="6 7">
    <name type="scientific">Corynebacterium kalidii</name>
    <dbReference type="NCBI Taxonomy" id="2931982"/>
    <lineage>
        <taxon>Bacteria</taxon>
        <taxon>Bacillati</taxon>
        <taxon>Actinomycetota</taxon>
        <taxon>Actinomycetes</taxon>
        <taxon>Mycobacteriales</taxon>
        <taxon>Corynebacteriaceae</taxon>
        <taxon>Corynebacterium</taxon>
    </lineage>
</organism>
<keyword evidence="3" id="KW-0902">Two-component regulatory system</keyword>
<gene>
    <name evidence="6" type="ORF">MUN33_02935</name>
</gene>
<feature type="transmembrane region" description="Helical" evidence="4">
    <location>
        <begin position="98"/>
        <end position="121"/>
    </location>
</feature>
<evidence type="ECO:0000256" key="4">
    <source>
        <dbReference type="SAM" id="Phobius"/>
    </source>
</evidence>
<dbReference type="CDD" id="cd16917">
    <property type="entry name" value="HATPase_UhpB-NarQ-NarX-like"/>
    <property type="match status" value="1"/>
</dbReference>
<dbReference type="RefSeq" id="WP_244803411.1">
    <property type="nucleotide sequence ID" value="NZ_JALIEA010000010.1"/>
</dbReference>
<dbReference type="InterPro" id="IPR050482">
    <property type="entry name" value="Sensor_HK_TwoCompSys"/>
</dbReference>
<feature type="transmembrane region" description="Helical" evidence="4">
    <location>
        <begin position="133"/>
        <end position="155"/>
    </location>
</feature>
<dbReference type="PANTHER" id="PTHR24421">
    <property type="entry name" value="NITRATE/NITRITE SENSOR PROTEIN NARX-RELATED"/>
    <property type="match status" value="1"/>
</dbReference>
<feature type="transmembrane region" description="Helical" evidence="4">
    <location>
        <begin position="12"/>
        <end position="34"/>
    </location>
</feature>
<keyword evidence="7" id="KW-1185">Reference proteome</keyword>
<keyword evidence="4" id="KW-0812">Transmembrane</keyword>
<feature type="transmembrane region" description="Helical" evidence="4">
    <location>
        <begin position="71"/>
        <end position="92"/>
    </location>
</feature>
<sequence length="357" mass="37667">MKNFDGASSLMASVWLGVLVVPAVLLVVTGGVTVRTVSGVALLALFSAVYALAFGLVDHWPRGWTMPRRHLFWFSLLALVAVAVALVVGAYAAYLVPFFVAVIAFPLPLAVSLPATVTLVLGSTALVQLVEPAAMPGALGATLAGPVMVYAVALVTRRYEEKTHLEHQLALARERESIAVDVHDLLGHSLTVVTLKSELATRLLDTDPAAARSELEQITRLSRTALAEVRSTVTRMRSPDLAGEIEAARRALTTAGIDAVLPDDESVAGVNTHLYSWVVREGVTNVVRHSRATRCEVLMDADGVEVVDDGDGWDGTHGNGLAGLDRRVEDAGGTLTLTAGPGGRGTRLSVSMTGGPR</sequence>
<evidence type="ECO:0000313" key="6">
    <source>
        <dbReference type="EMBL" id="MCJ7857672.1"/>
    </source>
</evidence>
<evidence type="ECO:0000259" key="5">
    <source>
        <dbReference type="Pfam" id="PF07730"/>
    </source>
</evidence>
<name>A0A9X1WJU9_9CORY</name>
<keyword evidence="4" id="KW-0472">Membrane</keyword>
<evidence type="ECO:0000256" key="3">
    <source>
        <dbReference type="ARBA" id="ARBA00023012"/>
    </source>
</evidence>